<evidence type="ECO:0000313" key="7">
    <source>
        <dbReference type="EMBL" id="CDR41773.1"/>
    </source>
</evidence>
<keyword evidence="4" id="KW-0723">Serine/threonine-protein kinase</keyword>
<evidence type="ECO:0000256" key="3">
    <source>
        <dbReference type="PROSITE-ProRule" id="PRU10141"/>
    </source>
</evidence>
<proteinExistence type="inferred from homology"/>
<dbReference type="OrthoDB" id="40902at2759"/>
<evidence type="ECO:0000256" key="5">
    <source>
        <dbReference type="SAM" id="MobiDB-lite"/>
    </source>
</evidence>
<gene>
    <name evidence="7" type="ORF">RHTO0S_06e06018g</name>
</gene>
<feature type="domain" description="Protein kinase" evidence="6">
    <location>
        <begin position="20"/>
        <end position="293"/>
    </location>
</feature>
<feature type="compositionally biased region" description="Basic and acidic residues" evidence="5">
    <location>
        <begin position="334"/>
        <end position="358"/>
    </location>
</feature>
<dbReference type="GO" id="GO:0005524">
    <property type="term" value="F:ATP binding"/>
    <property type="evidence" value="ECO:0007669"/>
    <property type="project" value="UniProtKB-UniRule"/>
</dbReference>
<dbReference type="Gene3D" id="1.10.510.10">
    <property type="entry name" value="Transferase(Phosphotransferase) domain 1"/>
    <property type="match status" value="1"/>
</dbReference>
<dbReference type="PROSITE" id="PS50011">
    <property type="entry name" value="PROTEIN_KINASE_DOM"/>
    <property type="match status" value="1"/>
</dbReference>
<dbReference type="SUPFAM" id="SSF56112">
    <property type="entry name" value="Protein kinase-like (PK-like)"/>
    <property type="match status" value="1"/>
</dbReference>
<keyword evidence="2 3" id="KW-0067">ATP-binding</keyword>
<dbReference type="Pfam" id="PF00069">
    <property type="entry name" value="Pkinase"/>
    <property type="match status" value="1"/>
</dbReference>
<dbReference type="PROSITE" id="PS00107">
    <property type="entry name" value="PROTEIN_KINASE_ATP"/>
    <property type="match status" value="1"/>
</dbReference>
<dbReference type="InterPro" id="IPR000719">
    <property type="entry name" value="Prot_kinase_dom"/>
</dbReference>
<comment type="similarity">
    <text evidence="4">Belongs to the protein kinase superfamily.</text>
</comment>
<name>A0A061B421_RHOTO</name>
<organism evidence="7">
    <name type="scientific">Rhodotorula toruloides</name>
    <name type="common">Yeast</name>
    <name type="synonym">Rhodosporidium toruloides</name>
    <dbReference type="NCBI Taxonomy" id="5286"/>
    <lineage>
        <taxon>Eukaryota</taxon>
        <taxon>Fungi</taxon>
        <taxon>Dikarya</taxon>
        <taxon>Basidiomycota</taxon>
        <taxon>Pucciniomycotina</taxon>
        <taxon>Microbotryomycetes</taxon>
        <taxon>Sporidiobolales</taxon>
        <taxon>Sporidiobolaceae</taxon>
        <taxon>Rhodotorula</taxon>
    </lineage>
</organism>
<keyword evidence="1 3" id="KW-0547">Nucleotide-binding</keyword>
<dbReference type="PANTHER" id="PTHR24347">
    <property type="entry name" value="SERINE/THREONINE-PROTEIN KINASE"/>
    <property type="match status" value="1"/>
</dbReference>
<evidence type="ECO:0000256" key="2">
    <source>
        <dbReference type="ARBA" id="ARBA00022840"/>
    </source>
</evidence>
<dbReference type="SMART" id="SM00220">
    <property type="entry name" value="S_TKc"/>
    <property type="match status" value="1"/>
</dbReference>
<reference evidence="7" key="1">
    <citation type="journal article" date="2014" name="Genome Announc.">
        <title>Draft genome sequence of Rhodosporidium toruloides CECT1137, an oleaginous yeast of biotechnological interest.</title>
        <authorList>
            <person name="Morin N."/>
            <person name="Calcas X."/>
            <person name="Devillers H."/>
            <person name="Durrens P."/>
            <person name="Sherman D.J."/>
            <person name="Nicaud J.-M."/>
            <person name="Neuveglise C."/>
        </authorList>
    </citation>
    <scope>NUCLEOTIDE SEQUENCE</scope>
    <source>
        <strain evidence="7">CECT1137</strain>
    </source>
</reference>
<keyword evidence="4" id="KW-0808">Transferase</keyword>
<protein>
    <submittedName>
        <fullName evidence="7">RHTO0S06e06018g1_1</fullName>
    </submittedName>
</protein>
<sequence length="358" mass="39999">MHLFDYISGQPQTHHRKRHYTIRETLGVGGFAEVKRATALDTGREVAIKIIPKTRIRDMTQQIFRQNTLLTLKHPHIIETIEWFESKGHIYIVFELAAGGELFEHLIESPNYRFSEAEAREVMYALVDGVAYLHSRNIVHRDLKPENILYRTPPGSHPEIGHDDCVISDFGLAAYVDPKGGRLHTVAGSAGYTAPEVYPKEGVVDGRGQGSGYGLKADVWSLGIIAFCCLGGRFPYKETDPEKLADEARRTKLYFPRSWDNVSDTAKDFIRKLLTVDEDERPTAAEALEHPWLRVALSRPPSPSGHPVAPPAQLQPDSHPDDHNLGPTLSRTDTLTDHAPIIEKRGTFSSDTGDRAVV</sequence>
<dbReference type="InterPro" id="IPR008271">
    <property type="entry name" value="Ser/Thr_kinase_AS"/>
</dbReference>
<feature type="region of interest" description="Disordered" evidence="5">
    <location>
        <begin position="296"/>
        <end position="358"/>
    </location>
</feature>
<dbReference type="PROSITE" id="PS00108">
    <property type="entry name" value="PROTEIN_KINASE_ST"/>
    <property type="match status" value="1"/>
</dbReference>
<evidence type="ECO:0000259" key="6">
    <source>
        <dbReference type="PROSITE" id="PS50011"/>
    </source>
</evidence>
<dbReference type="GO" id="GO:0004674">
    <property type="term" value="F:protein serine/threonine kinase activity"/>
    <property type="evidence" value="ECO:0007669"/>
    <property type="project" value="UniProtKB-KW"/>
</dbReference>
<feature type="compositionally biased region" description="Pro residues" evidence="5">
    <location>
        <begin position="300"/>
        <end position="310"/>
    </location>
</feature>
<dbReference type="AlphaFoldDB" id="A0A061B421"/>
<dbReference type="EMBL" id="LK052941">
    <property type="protein sequence ID" value="CDR41773.1"/>
    <property type="molecule type" value="Genomic_DNA"/>
</dbReference>
<feature type="binding site" evidence="3">
    <location>
        <position position="49"/>
    </location>
    <ligand>
        <name>ATP</name>
        <dbReference type="ChEBI" id="CHEBI:30616"/>
    </ligand>
</feature>
<dbReference type="InterPro" id="IPR017441">
    <property type="entry name" value="Protein_kinase_ATP_BS"/>
</dbReference>
<evidence type="ECO:0000256" key="1">
    <source>
        <dbReference type="ARBA" id="ARBA00022741"/>
    </source>
</evidence>
<evidence type="ECO:0000256" key="4">
    <source>
        <dbReference type="RuleBase" id="RU000304"/>
    </source>
</evidence>
<dbReference type="FunFam" id="1.10.510.10:FF:000571">
    <property type="entry name" value="Maternal embryonic leucine zipper kinase"/>
    <property type="match status" value="1"/>
</dbReference>
<accession>A0A061B421</accession>
<keyword evidence="4" id="KW-0418">Kinase</keyword>
<dbReference type="CDD" id="cd05117">
    <property type="entry name" value="STKc_CAMK"/>
    <property type="match status" value="1"/>
</dbReference>
<dbReference type="InterPro" id="IPR011009">
    <property type="entry name" value="Kinase-like_dom_sf"/>
</dbReference>